<dbReference type="EMBL" id="PNHK01000004">
    <property type="protein sequence ID" value="PMD04771.1"/>
    <property type="molecule type" value="Genomic_DNA"/>
</dbReference>
<sequence>MPADNIPKSWDLFNEFLEGLEDRRQEEIRGAFPRFQARYRAARSMKIELDGYVTEDTPSGYVAIVHCGMAYSVLESLEKAINGYAKIAKCEPDNSHRRVRVESPEIANYYRADGSKRLRDAMKKHLDSNKLVAKLTELEVSGDDVTPLAAGIRHLAFHGVFTPGTIGYKRMGKNASVAKLMNQLPAAILDATDDHFTTWCALIKAHA</sequence>
<protein>
    <submittedName>
        <fullName evidence="1">Uncharacterized protein</fullName>
    </submittedName>
</protein>
<name>A0A2N6VKT9_9MICO</name>
<dbReference type="Proteomes" id="UP000235598">
    <property type="component" value="Unassembled WGS sequence"/>
</dbReference>
<comment type="caution">
    <text evidence="1">The sequence shown here is derived from an EMBL/GenBank/DDBJ whole genome shotgun (WGS) entry which is preliminary data.</text>
</comment>
<evidence type="ECO:0000313" key="2">
    <source>
        <dbReference type="Proteomes" id="UP000235598"/>
    </source>
</evidence>
<organism evidence="1 2">
    <name type="scientific">Brevibacterium paucivorans</name>
    <dbReference type="NCBI Taxonomy" id="170994"/>
    <lineage>
        <taxon>Bacteria</taxon>
        <taxon>Bacillati</taxon>
        <taxon>Actinomycetota</taxon>
        <taxon>Actinomycetes</taxon>
        <taxon>Micrococcales</taxon>
        <taxon>Brevibacteriaceae</taxon>
        <taxon>Brevibacterium</taxon>
    </lineage>
</organism>
<evidence type="ECO:0000313" key="1">
    <source>
        <dbReference type="EMBL" id="PMD04771.1"/>
    </source>
</evidence>
<accession>A0A2N6VKT9</accession>
<dbReference type="OrthoDB" id="191053at2"/>
<gene>
    <name evidence="1" type="ORF">CJ199_10425</name>
</gene>
<proteinExistence type="predicted"/>
<reference evidence="1 2" key="1">
    <citation type="submission" date="2017-09" db="EMBL/GenBank/DDBJ databases">
        <title>Bacterial strain isolated from the female urinary microbiota.</title>
        <authorList>
            <person name="Thomas-White K."/>
            <person name="Kumar N."/>
            <person name="Forster S."/>
            <person name="Putonti C."/>
            <person name="Lawley T."/>
            <person name="Wolfe A.J."/>
        </authorList>
    </citation>
    <scope>NUCLEOTIDE SEQUENCE [LARGE SCALE GENOMIC DNA]</scope>
    <source>
        <strain evidence="1 2">UMB1301</strain>
    </source>
</reference>
<dbReference type="AlphaFoldDB" id="A0A2N6VKT9"/>
<dbReference type="RefSeq" id="WP_102239412.1">
    <property type="nucleotide sequence ID" value="NZ_PNHK01000004.1"/>
</dbReference>